<feature type="transmembrane region" description="Helical" evidence="7">
    <location>
        <begin position="7"/>
        <end position="25"/>
    </location>
</feature>
<dbReference type="Gene3D" id="1.10.287.3510">
    <property type="match status" value="1"/>
</dbReference>
<dbReference type="RefSeq" id="WP_207901403.1">
    <property type="nucleotide sequence ID" value="NZ_SMGK01000003.1"/>
</dbReference>
<keyword evidence="5 7" id="KW-1133">Transmembrane helix</keyword>
<name>A0A4R1L885_9BACT</name>
<comment type="caution">
    <text evidence="8">The sequence shown here is derived from an EMBL/GenBank/DDBJ whole genome shotgun (WGS) entry which is preliminary data.</text>
</comment>
<evidence type="ECO:0000313" key="9">
    <source>
        <dbReference type="Proteomes" id="UP000295210"/>
    </source>
</evidence>
<proteinExistence type="inferred from homology"/>
<keyword evidence="9" id="KW-1185">Reference proteome</keyword>
<comment type="similarity">
    <text evidence="2">Belongs to the CPA3 antiporters (TC 2.A.63) subunit C family.</text>
</comment>
<gene>
    <name evidence="8" type="ORF">C7378_2142</name>
</gene>
<sequence length="118" mass="12794">MNSVIHTFPYLVAGWVFLCGLYGIVTSRHLVHMVVSMAVLQTSTYILLLNIGFRQSGAAPVFADLPPSTRIVDPIVQALMLTDIVVEATVVALVLAFVVKAHENAGTLSPDDLRMMRG</sequence>
<dbReference type="AlphaFoldDB" id="A0A4R1L885"/>
<dbReference type="InterPro" id="IPR050601">
    <property type="entry name" value="CPA3_antiporter_subunitC"/>
</dbReference>
<evidence type="ECO:0000313" key="8">
    <source>
        <dbReference type="EMBL" id="TCK72559.1"/>
    </source>
</evidence>
<dbReference type="PANTHER" id="PTHR34583">
    <property type="entry name" value="ANTIPORTER SUBUNIT MNHC2-RELATED"/>
    <property type="match status" value="1"/>
</dbReference>
<evidence type="ECO:0000256" key="1">
    <source>
        <dbReference type="ARBA" id="ARBA00004651"/>
    </source>
</evidence>
<accession>A0A4R1L885</accession>
<dbReference type="InterPro" id="IPR039428">
    <property type="entry name" value="NUOK/Mnh_C1-like"/>
</dbReference>
<keyword evidence="3" id="KW-1003">Cell membrane</keyword>
<evidence type="ECO:0000256" key="6">
    <source>
        <dbReference type="ARBA" id="ARBA00023136"/>
    </source>
</evidence>
<organism evidence="8 9">
    <name type="scientific">Acidipila rosea</name>
    <dbReference type="NCBI Taxonomy" id="768535"/>
    <lineage>
        <taxon>Bacteria</taxon>
        <taxon>Pseudomonadati</taxon>
        <taxon>Acidobacteriota</taxon>
        <taxon>Terriglobia</taxon>
        <taxon>Terriglobales</taxon>
        <taxon>Acidobacteriaceae</taxon>
        <taxon>Acidipila</taxon>
    </lineage>
</organism>
<evidence type="ECO:0000256" key="2">
    <source>
        <dbReference type="ARBA" id="ARBA00010388"/>
    </source>
</evidence>
<evidence type="ECO:0000256" key="5">
    <source>
        <dbReference type="ARBA" id="ARBA00022989"/>
    </source>
</evidence>
<evidence type="ECO:0000256" key="3">
    <source>
        <dbReference type="ARBA" id="ARBA00022475"/>
    </source>
</evidence>
<reference evidence="8 9" key="1">
    <citation type="submission" date="2019-03" db="EMBL/GenBank/DDBJ databases">
        <title>Genomic Encyclopedia of Type Strains, Phase IV (KMG-IV): sequencing the most valuable type-strain genomes for metagenomic binning, comparative biology and taxonomic classification.</title>
        <authorList>
            <person name="Goeker M."/>
        </authorList>
    </citation>
    <scope>NUCLEOTIDE SEQUENCE [LARGE SCALE GENOMIC DNA]</scope>
    <source>
        <strain evidence="8 9">DSM 103428</strain>
    </source>
</reference>
<evidence type="ECO:0000256" key="7">
    <source>
        <dbReference type="SAM" id="Phobius"/>
    </source>
</evidence>
<dbReference type="Pfam" id="PF00420">
    <property type="entry name" value="Oxidored_q2"/>
    <property type="match status" value="1"/>
</dbReference>
<keyword evidence="6 7" id="KW-0472">Membrane</keyword>
<dbReference type="EMBL" id="SMGK01000003">
    <property type="protein sequence ID" value="TCK72559.1"/>
    <property type="molecule type" value="Genomic_DNA"/>
</dbReference>
<keyword evidence="4 7" id="KW-0812">Transmembrane</keyword>
<evidence type="ECO:0000256" key="4">
    <source>
        <dbReference type="ARBA" id="ARBA00022692"/>
    </source>
</evidence>
<dbReference type="GO" id="GO:0005886">
    <property type="term" value="C:plasma membrane"/>
    <property type="evidence" value="ECO:0007669"/>
    <property type="project" value="UniProtKB-SubCell"/>
</dbReference>
<protein>
    <submittedName>
        <fullName evidence="8">Multicomponent Na+:H+ antiporter subunit C</fullName>
    </submittedName>
</protein>
<dbReference type="Proteomes" id="UP000295210">
    <property type="component" value="Unassembled WGS sequence"/>
</dbReference>
<dbReference type="PANTHER" id="PTHR34583:SF2">
    <property type="entry name" value="ANTIPORTER SUBUNIT MNHC2-RELATED"/>
    <property type="match status" value="1"/>
</dbReference>
<feature type="transmembrane region" description="Helical" evidence="7">
    <location>
        <begin position="31"/>
        <end position="53"/>
    </location>
</feature>
<feature type="transmembrane region" description="Helical" evidence="7">
    <location>
        <begin position="74"/>
        <end position="99"/>
    </location>
</feature>
<comment type="subcellular location">
    <subcellularLocation>
        <location evidence="1">Cell membrane</location>
        <topology evidence="1">Multi-pass membrane protein</topology>
    </subcellularLocation>
</comment>